<proteinExistence type="predicted"/>
<accession>A0A2S9YDD7</accession>
<dbReference type="RefSeq" id="WP_106092261.1">
    <property type="nucleotide sequence ID" value="NZ_PVNL01000110.1"/>
</dbReference>
<evidence type="ECO:0000313" key="3">
    <source>
        <dbReference type="Proteomes" id="UP000238823"/>
    </source>
</evidence>
<dbReference type="Gene3D" id="3.30.470.30">
    <property type="entry name" value="DNA ligase/mRNA capping enzyme"/>
    <property type="match status" value="1"/>
</dbReference>
<dbReference type="AlphaFoldDB" id="A0A2S9YDD7"/>
<gene>
    <name evidence="2" type="ORF">ENSA7_53760</name>
</gene>
<evidence type="ECO:0000313" key="2">
    <source>
        <dbReference type="EMBL" id="PRQ03105.1"/>
    </source>
</evidence>
<protein>
    <submittedName>
        <fullName evidence="2">RNA ligase</fullName>
    </submittedName>
</protein>
<sequence>MQRHKYPRTRHLPWSPGATTDDLIADSVEAFTGQRVIVTEKMDGENTTLYNDHLHARSVDSRHHPSRNWVKALHGRIAYQIPDGWRLCGENLFARHSVAYAGLPSYFMLFGVWDEQQRCLDWDSTLEWAALLGLDVVPTLFDGIFDPKWFESFEQDLERSEGYVVRLAASFTRAEFGSSVAKWVRADHVQTDTHWMHQAVVPNELAAPSEGPDEEDAS</sequence>
<dbReference type="GO" id="GO:0016874">
    <property type="term" value="F:ligase activity"/>
    <property type="evidence" value="ECO:0007669"/>
    <property type="project" value="UniProtKB-KW"/>
</dbReference>
<dbReference type="PANTHER" id="PTHR43883:SF1">
    <property type="entry name" value="GLUCONOKINASE"/>
    <property type="match status" value="1"/>
</dbReference>
<dbReference type="OrthoDB" id="255834at2"/>
<keyword evidence="2" id="KW-0436">Ligase</keyword>
<dbReference type="PANTHER" id="PTHR43883">
    <property type="entry name" value="SLR0207 PROTEIN"/>
    <property type="match status" value="1"/>
</dbReference>
<feature type="domain" description="RNA ligase" evidence="1">
    <location>
        <begin position="35"/>
        <end position="184"/>
    </location>
</feature>
<dbReference type="Pfam" id="PF09414">
    <property type="entry name" value="RNA_ligase"/>
    <property type="match status" value="1"/>
</dbReference>
<evidence type="ECO:0000259" key="1">
    <source>
        <dbReference type="Pfam" id="PF09414"/>
    </source>
</evidence>
<organism evidence="2 3">
    <name type="scientific">Enhygromyxa salina</name>
    <dbReference type="NCBI Taxonomy" id="215803"/>
    <lineage>
        <taxon>Bacteria</taxon>
        <taxon>Pseudomonadati</taxon>
        <taxon>Myxococcota</taxon>
        <taxon>Polyangia</taxon>
        <taxon>Nannocystales</taxon>
        <taxon>Nannocystaceae</taxon>
        <taxon>Enhygromyxa</taxon>
    </lineage>
</organism>
<dbReference type="Proteomes" id="UP000238823">
    <property type="component" value="Unassembled WGS sequence"/>
</dbReference>
<name>A0A2S9YDD7_9BACT</name>
<dbReference type="EMBL" id="PVNL01000110">
    <property type="protein sequence ID" value="PRQ03105.1"/>
    <property type="molecule type" value="Genomic_DNA"/>
</dbReference>
<dbReference type="InterPro" id="IPR021122">
    <property type="entry name" value="RNA_ligase_dom_REL/Rnl2"/>
</dbReference>
<dbReference type="InterPro" id="IPR052732">
    <property type="entry name" value="Cell-binding_unc_protein"/>
</dbReference>
<reference evidence="2 3" key="1">
    <citation type="submission" date="2018-03" db="EMBL/GenBank/DDBJ databases">
        <title>Draft Genome Sequences of the Obligatory Marine Myxobacteria Enhygromyxa salina SWB007.</title>
        <authorList>
            <person name="Poehlein A."/>
            <person name="Moghaddam J.A."/>
            <person name="Harms H."/>
            <person name="Alanjari M."/>
            <person name="Koenig G.M."/>
            <person name="Daniel R."/>
            <person name="Schaeberle T.F."/>
        </authorList>
    </citation>
    <scope>NUCLEOTIDE SEQUENCE [LARGE SCALE GENOMIC DNA]</scope>
    <source>
        <strain evidence="2 3">SWB007</strain>
    </source>
</reference>
<dbReference type="SUPFAM" id="SSF56091">
    <property type="entry name" value="DNA ligase/mRNA capping enzyme, catalytic domain"/>
    <property type="match status" value="1"/>
</dbReference>
<comment type="caution">
    <text evidence="2">The sequence shown here is derived from an EMBL/GenBank/DDBJ whole genome shotgun (WGS) entry which is preliminary data.</text>
</comment>